<dbReference type="RefSeq" id="WP_132242028.1">
    <property type="nucleotide sequence ID" value="NZ_SLZU01000001.1"/>
</dbReference>
<dbReference type="Gene3D" id="2.30.110.10">
    <property type="entry name" value="Electron Transport, Fmn-binding Protein, Chain A"/>
    <property type="match status" value="1"/>
</dbReference>
<dbReference type="InterPro" id="IPR002563">
    <property type="entry name" value="Flavin_Rdtase-like_dom"/>
</dbReference>
<dbReference type="InterPro" id="IPR050268">
    <property type="entry name" value="NADH-dep_flavin_reductase"/>
</dbReference>
<dbReference type="OrthoDB" id="9792858at2"/>
<dbReference type="PANTHER" id="PTHR30466">
    <property type="entry name" value="FLAVIN REDUCTASE"/>
    <property type="match status" value="1"/>
</dbReference>
<evidence type="ECO:0000259" key="3">
    <source>
        <dbReference type="SMART" id="SM00903"/>
    </source>
</evidence>
<gene>
    <name evidence="4" type="ORF">EDD52_101689</name>
</gene>
<dbReference type="SMART" id="SM00903">
    <property type="entry name" value="Flavin_Reduct"/>
    <property type="match status" value="1"/>
</dbReference>
<proteinExistence type="inferred from homology"/>
<dbReference type="Pfam" id="PF01613">
    <property type="entry name" value="Flavin_Reduct"/>
    <property type="match status" value="1"/>
</dbReference>
<dbReference type="AlphaFoldDB" id="A0A4R3JMH7"/>
<dbReference type="GO" id="GO:0042602">
    <property type="term" value="F:riboflavin reductase (NADPH) activity"/>
    <property type="evidence" value="ECO:0007669"/>
    <property type="project" value="TreeGrafter"/>
</dbReference>
<reference evidence="4 5" key="1">
    <citation type="submission" date="2019-03" db="EMBL/GenBank/DDBJ databases">
        <title>Genomic Encyclopedia of Type Strains, Phase IV (KMG-IV): sequencing the most valuable type-strain genomes for metagenomic binning, comparative biology and taxonomic classification.</title>
        <authorList>
            <person name="Goeker M."/>
        </authorList>
    </citation>
    <scope>NUCLEOTIDE SEQUENCE [LARGE SCALE GENOMIC DNA]</scope>
    <source>
        <strain evidence="4 5">DSM 104836</strain>
    </source>
</reference>
<evidence type="ECO:0000313" key="5">
    <source>
        <dbReference type="Proteomes" id="UP000295696"/>
    </source>
</evidence>
<dbReference type="SUPFAM" id="SSF50475">
    <property type="entry name" value="FMN-binding split barrel"/>
    <property type="match status" value="1"/>
</dbReference>
<dbReference type="GO" id="GO:0010181">
    <property type="term" value="F:FMN binding"/>
    <property type="evidence" value="ECO:0007669"/>
    <property type="project" value="InterPro"/>
</dbReference>
<evidence type="ECO:0000256" key="2">
    <source>
        <dbReference type="ARBA" id="ARBA00023002"/>
    </source>
</evidence>
<evidence type="ECO:0000313" key="4">
    <source>
        <dbReference type="EMBL" id="TCS67587.1"/>
    </source>
</evidence>
<dbReference type="EMBL" id="SLZU01000001">
    <property type="protein sequence ID" value="TCS67587.1"/>
    <property type="molecule type" value="Genomic_DNA"/>
</dbReference>
<keyword evidence="2" id="KW-0560">Oxidoreductase</keyword>
<protein>
    <submittedName>
        <fullName evidence="4">Flavin reductase (DIM6/NTAB) family NADH-FMN oxidoreductase RutF</fullName>
    </submittedName>
</protein>
<name>A0A4R3JMH7_9RHOB</name>
<accession>A0A4R3JMH7</accession>
<evidence type="ECO:0000256" key="1">
    <source>
        <dbReference type="ARBA" id="ARBA00008898"/>
    </source>
</evidence>
<sequence>MTAEPHSFDPATEDPRSFRAALGNFATGVTVITCQSGSGPIGITANSFASLSLNPPLVLWAPAKSSQRYPFYMAAEHFAIHVMSAEQTDICSGFARNGDVFDAFDWEEGSHGVPLINGCLSRFECTRTAQHDGGDHSIIVARVTRVTTRPGKPLTFFAGKYGAIEKVS</sequence>
<dbReference type="PANTHER" id="PTHR30466:SF11">
    <property type="entry name" value="FLAVIN-DEPENDENT MONOOXYGENASE, REDUCTASE SUBUNIT HSAB"/>
    <property type="match status" value="1"/>
</dbReference>
<comment type="similarity">
    <text evidence="1">Belongs to the non-flavoprotein flavin reductase family.</text>
</comment>
<feature type="domain" description="Flavin reductase like" evidence="3">
    <location>
        <begin position="22"/>
        <end position="163"/>
    </location>
</feature>
<organism evidence="4 5">
    <name type="scientific">Primorskyibacter sedentarius</name>
    <dbReference type="NCBI Taxonomy" id="745311"/>
    <lineage>
        <taxon>Bacteria</taxon>
        <taxon>Pseudomonadati</taxon>
        <taxon>Pseudomonadota</taxon>
        <taxon>Alphaproteobacteria</taxon>
        <taxon>Rhodobacterales</taxon>
        <taxon>Roseobacteraceae</taxon>
        <taxon>Primorskyibacter</taxon>
    </lineage>
</organism>
<comment type="caution">
    <text evidence="4">The sequence shown here is derived from an EMBL/GenBank/DDBJ whole genome shotgun (WGS) entry which is preliminary data.</text>
</comment>
<dbReference type="Proteomes" id="UP000295696">
    <property type="component" value="Unassembled WGS sequence"/>
</dbReference>
<keyword evidence="5" id="KW-1185">Reference proteome</keyword>
<dbReference type="InterPro" id="IPR012349">
    <property type="entry name" value="Split_barrel_FMN-bd"/>
</dbReference>